<sequence>MDIYVARQPIFNRKMGLYGYELLYRRSEKNYFEGGDQSGATKELVYNTFLVIGLNKLTDGTVGFINFTQDLLEMEVARILPKDQVVIEILETVQASDKVVAACKKLKELGYTIALDDFVFDRSGQDYTALIELADIIKIEFSIADKQAQRELLRRYKNKITFLAEKVETREEYKEAVEMGYELFQGYFFSKPMMVKSKEIGTLNVHLIHIMQELYKENPNFSVIADIIQKDLGLSFKLLKMANSIYFGGKYTIKSLTHAVVRLGTVEMKHWVSIMLLREHENEENSELIKMCLLRGKVLELISGELKQNHSETEFFLTGILSSIDVIVGERMEKILNSLPLSLGVKDSLLGKPEHLRDCLDCVLAYERFEFDDAQAGLAKLDLSLERYMELYVEGLTWLRTTSG</sequence>
<organism evidence="1 2">
    <name type="scientific">Anoxybacterium hadale</name>
    <dbReference type="NCBI Taxonomy" id="3408580"/>
    <lineage>
        <taxon>Bacteria</taxon>
        <taxon>Bacillati</taxon>
        <taxon>Bacillota</taxon>
        <taxon>Clostridia</taxon>
        <taxon>Peptostreptococcales</taxon>
        <taxon>Anaerovoracaceae</taxon>
        <taxon>Anoxybacterium</taxon>
    </lineage>
</organism>
<reference evidence="1" key="1">
    <citation type="submission" date="2019-08" db="EMBL/GenBank/DDBJ databases">
        <title>Genome sequence of Clostridiales bacterium MT110.</title>
        <authorList>
            <person name="Cao J."/>
        </authorList>
    </citation>
    <scope>NUCLEOTIDE SEQUENCE</scope>
    <source>
        <strain evidence="1">MT110</strain>
    </source>
</reference>
<evidence type="ECO:0000313" key="2">
    <source>
        <dbReference type="Proteomes" id="UP000594014"/>
    </source>
</evidence>
<proteinExistence type="predicted"/>
<gene>
    <name evidence="1" type="ORF">FRZ06_16570</name>
</gene>
<dbReference type="Proteomes" id="UP000594014">
    <property type="component" value="Chromosome"/>
</dbReference>
<name>A0ACD1AEW2_9FIRM</name>
<keyword evidence="2" id="KW-1185">Reference proteome</keyword>
<dbReference type="EMBL" id="CP042469">
    <property type="protein sequence ID" value="QOX64844.1"/>
    <property type="molecule type" value="Genomic_DNA"/>
</dbReference>
<accession>A0ACD1AEW2</accession>
<evidence type="ECO:0000313" key="1">
    <source>
        <dbReference type="EMBL" id="QOX64844.1"/>
    </source>
</evidence>
<protein>
    <submittedName>
        <fullName evidence="1">HDOD domain-containing protein</fullName>
    </submittedName>
</protein>